<dbReference type="AlphaFoldDB" id="A0AAN4ZBI2"/>
<sequence>ATRKCYEGRAYVFANGTIYNSGRTLKEMQGVCRDHCVWQRSNLRWKCAYYAILLSRISYRRRLQRSSNGRREFYYHGCLCQSDICTAQMPDVPRKESSDEDGERMVNWMKKMI</sequence>
<evidence type="ECO:0000313" key="1">
    <source>
        <dbReference type="EMBL" id="GMR35503.1"/>
    </source>
</evidence>
<protein>
    <submittedName>
        <fullName evidence="1">Uncharacterized protein</fullName>
    </submittedName>
</protein>
<reference evidence="2" key="1">
    <citation type="submission" date="2022-10" db="EMBL/GenBank/DDBJ databases">
        <title>Genome assembly of Pristionchus species.</title>
        <authorList>
            <person name="Yoshida K."/>
            <person name="Sommer R.J."/>
        </authorList>
    </citation>
    <scope>NUCLEOTIDE SEQUENCE [LARGE SCALE GENOMIC DNA]</scope>
    <source>
        <strain evidence="2">RS5460</strain>
    </source>
</reference>
<organism evidence="1 2">
    <name type="scientific">Pristionchus mayeri</name>
    <dbReference type="NCBI Taxonomy" id="1317129"/>
    <lineage>
        <taxon>Eukaryota</taxon>
        <taxon>Metazoa</taxon>
        <taxon>Ecdysozoa</taxon>
        <taxon>Nematoda</taxon>
        <taxon>Chromadorea</taxon>
        <taxon>Rhabditida</taxon>
        <taxon>Rhabditina</taxon>
        <taxon>Diplogasteromorpha</taxon>
        <taxon>Diplogasteroidea</taxon>
        <taxon>Neodiplogasteridae</taxon>
        <taxon>Pristionchus</taxon>
    </lineage>
</organism>
<keyword evidence="2" id="KW-1185">Reference proteome</keyword>
<dbReference type="Proteomes" id="UP001328107">
    <property type="component" value="Unassembled WGS sequence"/>
</dbReference>
<proteinExistence type="predicted"/>
<feature type="non-terminal residue" evidence="1">
    <location>
        <position position="113"/>
    </location>
</feature>
<feature type="non-terminal residue" evidence="1">
    <location>
        <position position="1"/>
    </location>
</feature>
<evidence type="ECO:0000313" key="2">
    <source>
        <dbReference type="Proteomes" id="UP001328107"/>
    </source>
</evidence>
<comment type="caution">
    <text evidence="1">The sequence shown here is derived from an EMBL/GenBank/DDBJ whole genome shotgun (WGS) entry which is preliminary data.</text>
</comment>
<gene>
    <name evidence="1" type="ORF">PMAYCL1PPCAC_05698</name>
</gene>
<name>A0AAN4ZBI2_9BILA</name>
<accession>A0AAN4ZBI2</accession>
<dbReference type="EMBL" id="BTRK01000002">
    <property type="protein sequence ID" value="GMR35503.1"/>
    <property type="molecule type" value="Genomic_DNA"/>
</dbReference>